<dbReference type="Gene3D" id="3.40.50.880">
    <property type="match status" value="1"/>
</dbReference>
<organism evidence="3 4">
    <name type="scientific">Allorhodopirellula solitaria</name>
    <dbReference type="NCBI Taxonomy" id="2527987"/>
    <lineage>
        <taxon>Bacteria</taxon>
        <taxon>Pseudomonadati</taxon>
        <taxon>Planctomycetota</taxon>
        <taxon>Planctomycetia</taxon>
        <taxon>Pirellulales</taxon>
        <taxon>Pirellulaceae</taxon>
        <taxon>Allorhodopirellula</taxon>
    </lineage>
</organism>
<accession>A0A5C5XYU2</accession>
<evidence type="ECO:0008006" key="5">
    <source>
        <dbReference type="Google" id="ProtNLM"/>
    </source>
</evidence>
<feature type="region of interest" description="Disordered" evidence="1">
    <location>
        <begin position="489"/>
        <end position="514"/>
    </location>
</feature>
<dbReference type="SUPFAM" id="SSF52317">
    <property type="entry name" value="Class I glutamine amidotransferase-like"/>
    <property type="match status" value="1"/>
</dbReference>
<feature type="compositionally biased region" description="Low complexity" evidence="1">
    <location>
        <begin position="490"/>
        <end position="501"/>
    </location>
</feature>
<sequence>MVASLGRAWWCFLLCFPLVVGCDGCRLTNQPENESKLPEEQQPPFTSRAADAYPASRLDLRSSGIPNGSIKPGHWTSTRLSVRSNREDRRGVIQTRADLGLLASPETDNTTEITPELESASSFLTRRPAVLPQGQMRRLETRFLAPTHNNQTLDHVIFNGQFLGQESTARYDVLPARFAAMPPQTYFFVILTNRPERFVRWQTANWVRPVQGGRVRKRSSENYRIIIPPIDGVLPIAETALDWTSTAVLVWDDVSVNALTPGQQTAILDWLNFGGLVVVNGPAGVDSLTDTRFRDLLPIAPAGATELLIDDAQSFLHSHQVATDPSTADVIENLQSNPTPVAAAGDQRSGATEIGGGGLLVERRVGRGRLVQSRVDLMSNWLVRWKSYDSMLNSAILARPPRVFQLDTAAQSSLRSVTANGSPGQTADSSAAPSPNAPASDQATPWNAGLGASSPVRQTLVGVDVDAVAPEINTGLRLFSRDAKMRALPNGTATNGTSTNGDSPAVTASTDPASNSPLAAWQSDDVWPHPIGGLGVWRSDSDLLTWSQRQLRQEIGVTIPESALVFRSLLAYLFVLIPLNYLVFRMLGHLEWAWLAVFPLSIAGAFWVAHAAQLDVGFARSRNELALLEVPVDYSRAHLTRVVGLYNSLASRYRIDFATPDAAIDVIRSKHGNQQAANLFGEVDAALELGFDPGPSMDDISVGSNSYGVVHAEQIVDVDGPIEMQSTAPKGRLGSFDGASIVNGSSLELLDAFVVARDAEGRTRIAAMGTLSSGARKPIRLVASGEVRIPTDLPMGMTDAMGRLMLADAIPSGSARLVARLDQPLGGMTISPDCKQVRAQTLVLVHLAHRPRPPAVSDENLVGDVPHSR</sequence>
<feature type="region of interest" description="Disordered" evidence="1">
    <location>
        <begin position="415"/>
        <end position="451"/>
    </location>
</feature>
<dbReference type="PROSITE" id="PS51257">
    <property type="entry name" value="PROKAR_LIPOPROTEIN"/>
    <property type="match status" value="1"/>
</dbReference>
<dbReference type="InterPro" id="IPR029062">
    <property type="entry name" value="Class_I_gatase-like"/>
</dbReference>
<name>A0A5C5XYU2_9BACT</name>
<evidence type="ECO:0000313" key="3">
    <source>
        <dbReference type="EMBL" id="TWT66642.1"/>
    </source>
</evidence>
<dbReference type="RefSeq" id="WP_246112746.1">
    <property type="nucleotide sequence ID" value="NZ_SJPK01000005.1"/>
</dbReference>
<dbReference type="AlphaFoldDB" id="A0A5C5XYU2"/>
<proteinExistence type="predicted"/>
<feature type="transmembrane region" description="Helical" evidence="2">
    <location>
        <begin position="592"/>
        <end position="612"/>
    </location>
</feature>
<feature type="compositionally biased region" description="Polar residues" evidence="1">
    <location>
        <begin position="415"/>
        <end position="426"/>
    </location>
</feature>
<keyword evidence="2" id="KW-0812">Transmembrane</keyword>
<keyword evidence="4" id="KW-1185">Reference proteome</keyword>
<dbReference type="Proteomes" id="UP000318053">
    <property type="component" value="Unassembled WGS sequence"/>
</dbReference>
<keyword evidence="2" id="KW-1133">Transmembrane helix</keyword>
<evidence type="ECO:0000256" key="1">
    <source>
        <dbReference type="SAM" id="MobiDB-lite"/>
    </source>
</evidence>
<feature type="transmembrane region" description="Helical" evidence="2">
    <location>
        <begin position="564"/>
        <end position="583"/>
    </location>
</feature>
<dbReference type="EMBL" id="SJPK01000005">
    <property type="protein sequence ID" value="TWT66642.1"/>
    <property type="molecule type" value="Genomic_DNA"/>
</dbReference>
<comment type="caution">
    <text evidence="3">The sequence shown here is derived from an EMBL/GenBank/DDBJ whole genome shotgun (WGS) entry which is preliminary data.</text>
</comment>
<protein>
    <recommendedName>
        <fullName evidence="5">Transmembrane protein</fullName>
    </recommendedName>
</protein>
<reference evidence="3 4" key="1">
    <citation type="submission" date="2019-02" db="EMBL/GenBank/DDBJ databases">
        <title>Deep-cultivation of Planctomycetes and their phenomic and genomic characterization uncovers novel biology.</title>
        <authorList>
            <person name="Wiegand S."/>
            <person name="Jogler M."/>
            <person name="Boedeker C."/>
            <person name="Pinto D."/>
            <person name="Vollmers J."/>
            <person name="Rivas-Marin E."/>
            <person name="Kohn T."/>
            <person name="Peeters S.H."/>
            <person name="Heuer A."/>
            <person name="Rast P."/>
            <person name="Oberbeckmann S."/>
            <person name="Bunk B."/>
            <person name="Jeske O."/>
            <person name="Meyerdierks A."/>
            <person name="Storesund J.E."/>
            <person name="Kallscheuer N."/>
            <person name="Luecker S."/>
            <person name="Lage O.M."/>
            <person name="Pohl T."/>
            <person name="Merkel B.J."/>
            <person name="Hornburger P."/>
            <person name="Mueller R.-W."/>
            <person name="Bruemmer F."/>
            <person name="Labrenz M."/>
            <person name="Spormann A.M."/>
            <person name="Op Den Camp H."/>
            <person name="Overmann J."/>
            <person name="Amann R."/>
            <person name="Jetten M.S.M."/>
            <person name="Mascher T."/>
            <person name="Medema M.H."/>
            <person name="Devos D.P."/>
            <person name="Kaster A.-K."/>
            <person name="Ovreas L."/>
            <person name="Rohde M."/>
            <person name="Galperin M.Y."/>
            <person name="Jogler C."/>
        </authorList>
    </citation>
    <scope>NUCLEOTIDE SEQUENCE [LARGE SCALE GENOMIC DNA]</scope>
    <source>
        <strain evidence="3 4">CA85</strain>
    </source>
</reference>
<feature type="compositionally biased region" description="Low complexity" evidence="1">
    <location>
        <begin position="427"/>
        <end position="443"/>
    </location>
</feature>
<keyword evidence="2" id="KW-0472">Membrane</keyword>
<gene>
    <name evidence="3" type="ORF">CA85_27390</name>
</gene>
<evidence type="ECO:0000313" key="4">
    <source>
        <dbReference type="Proteomes" id="UP000318053"/>
    </source>
</evidence>
<evidence type="ECO:0000256" key="2">
    <source>
        <dbReference type="SAM" id="Phobius"/>
    </source>
</evidence>